<feature type="compositionally biased region" description="Basic and acidic residues" evidence="1">
    <location>
        <begin position="113"/>
        <end position="128"/>
    </location>
</feature>
<evidence type="ECO:0000256" key="1">
    <source>
        <dbReference type="SAM" id="MobiDB-lite"/>
    </source>
</evidence>
<feature type="region of interest" description="Disordered" evidence="1">
    <location>
        <begin position="113"/>
        <end position="139"/>
    </location>
</feature>
<accession>A0A7M1RTM3</accession>
<dbReference type="EMBL" id="MT774410">
    <property type="protein sequence ID" value="QOR57795.1"/>
    <property type="molecule type" value="Genomic_DNA"/>
</dbReference>
<keyword evidence="3" id="KW-1185">Reference proteome</keyword>
<name>A0A7M1RTM3_9CAUD</name>
<dbReference type="Proteomes" id="UP000594103">
    <property type="component" value="Segment"/>
</dbReference>
<evidence type="ECO:0000313" key="3">
    <source>
        <dbReference type="Proteomes" id="UP000594103"/>
    </source>
</evidence>
<sequence>MAQINKHANIYDIDGNLINKVDDKGNLPKKTIDEVEALVDKLTKDVADNPHNEVYKVYLNNAQSYLYYLYNNISKEDLIKRMTVLTDAIDKANTDVSEKDKQTLDEINKEVEKLKDSIESQEPPKETIMDEYVPYEEIK</sequence>
<proteinExistence type="predicted"/>
<dbReference type="RefSeq" id="YP_010113435.1">
    <property type="nucleotide sequence ID" value="NC_055903.1"/>
</dbReference>
<dbReference type="KEGG" id="vg:65131960"/>
<organism evidence="2 3">
    <name type="scientific">uncultured phage cr272_1</name>
    <dbReference type="NCBI Taxonomy" id="2772094"/>
    <lineage>
        <taxon>Viruses</taxon>
        <taxon>Duplodnaviria</taxon>
        <taxon>Heunggongvirae</taxon>
        <taxon>Uroviricota</taxon>
        <taxon>Caudoviricetes</taxon>
        <taxon>Crassvirales</taxon>
        <taxon>Suoliviridae</taxon>
        <taxon>Oafivirinae</taxon>
        <taxon>Buhlduvirus</taxon>
        <taxon>Buhlduvirus porcinus</taxon>
    </lineage>
</organism>
<protein>
    <submittedName>
        <fullName evidence="2">Uncharacterized protein</fullName>
    </submittedName>
</protein>
<dbReference type="GeneID" id="65131960"/>
<evidence type="ECO:0000313" key="2">
    <source>
        <dbReference type="EMBL" id="QOR57795.1"/>
    </source>
</evidence>
<reference evidence="2 3" key="1">
    <citation type="submission" date="2020-07" db="EMBL/GenBank/DDBJ databases">
        <title>Taxonomic proposal: Crassvirales, a new order of highly abundant and diverse bacterial viruses.</title>
        <authorList>
            <person name="Shkoporov A.N."/>
            <person name="Stockdale S.R."/>
            <person name="Guerin E."/>
            <person name="Ross R.P."/>
            <person name="Hill C."/>
        </authorList>
    </citation>
    <scope>NUCLEOTIDE SEQUENCE [LARGE SCALE GENOMIC DNA]</scope>
</reference>